<protein>
    <recommendedName>
        <fullName evidence="3">DUF6594 domain-containing protein</fullName>
    </recommendedName>
</protein>
<feature type="transmembrane region" description="Helical" evidence="2">
    <location>
        <begin position="238"/>
        <end position="256"/>
    </location>
</feature>
<reference evidence="4" key="2">
    <citation type="submission" date="2010-05" db="EMBL/GenBank/DDBJ databases">
        <title>The Genome Sequence of Magnaporthe poae strain ATCC 64411.</title>
        <authorList>
            <consortium name="The Broad Institute Genome Sequencing Platform"/>
            <consortium name="Broad Institute Genome Sequencing Center for Infectious Disease"/>
            <person name="Ma L.-J."/>
            <person name="Dead R."/>
            <person name="Young S."/>
            <person name="Zeng Q."/>
            <person name="Koehrsen M."/>
            <person name="Alvarado L."/>
            <person name="Berlin A."/>
            <person name="Chapman S.B."/>
            <person name="Chen Z."/>
            <person name="Freedman E."/>
            <person name="Gellesch M."/>
            <person name="Goldberg J."/>
            <person name="Griggs A."/>
            <person name="Gujja S."/>
            <person name="Heilman E.R."/>
            <person name="Heiman D."/>
            <person name="Hepburn T."/>
            <person name="Howarth C."/>
            <person name="Jen D."/>
            <person name="Larson L."/>
            <person name="Mehta T."/>
            <person name="Neiman D."/>
            <person name="Pearson M."/>
            <person name="Roberts A."/>
            <person name="Saif S."/>
            <person name="Shea T."/>
            <person name="Shenoy N."/>
            <person name="Sisk P."/>
            <person name="Stolte C."/>
            <person name="Sykes S."/>
            <person name="Walk T."/>
            <person name="White J."/>
            <person name="Yandava C."/>
            <person name="Haas B."/>
            <person name="Nusbaum C."/>
            <person name="Birren B."/>
        </authorList>
    </citation>
    <scope>NUCLEOTIDE SEQUENCE</scope>
    <source>
        <strain evidence="4">ATCC 64411</strain>
    </source>
</reference>
<reference evidence="5" key="4">
    <citation type="journal article" date="2015" name="G3 (Bethesda)">
        <title>Genome sequences of three phytopathogenic species of the Magnaporthaceae family of fungi.</title>
        <authorList>
            <person name="Okagaki L.H."/>
            <person name="Nunes C.C."/>
            <person name="Sailsbery J."/>
            <person name="Clay B."/>
            <person name="Brown D."/>
            <person name="John T."/>
            <person name="Oh Y."/>
            <person name="Young N."/>
            <person name="Fitzgerald M."/>
            <person name="Haas B.J."/>
            <person name="Zeng Q."/>
            <person name="Young S."/>
            <person name="Adiconis X."/>
            <person name="Fan L."/>
            <person name="Levin J.Z."/>
            <person name="Mitchell T.K."/>
            <person name="Okubara P.A."/>
            <person name="Farman M.L."/>
            <person name="Kohn L.M."/>
            <person name="Birren B."/>
            <person name="Ma L.-J."/>
            <person name="Dean R.A."/>
        </authorList>
    </citation>
    <scope>NUCLEOTIDE SEQUENCE</scope>
    <source>
        <strain evidence="5">ATCC 64411 / 73-15</strain>
    </source>
</reference>
<reference evidence="6" key="1">
    <citation type="submission" date="2010-05" db="EMBL/GenBank/DDBJ databases">
        <title>The genome sequence of Magnaporthe poae strain ATCC 64411.</title>
        <authorList>
            <person name="Ma L.-J."/>
            <person name="Dead R."/>
            <person name="Young S."/>
            <person name="Zeng Q."/>
            <person name="Koehrsen M."/>
            <person name="Alvarado L."/>
            <person name="Berlin A."/>
            <person name="Chapman S.B."/>
            <person name="Chen Z."/>
            <person name="Freedman E."/>
            <person name="Gellesch M."/>
            <person name="Goldberg J."/>
            <person name="Griggs A."/>
            <person name="Gujja S."/>
            <person name="Heilman E.R."/>
            <person name="Heiman D."/>
            <person name="Hepburn T."/>
            <person name="Howarth C."/>
            <person name="Jen D."/>
            <person name="Larson L."/>
            <person name="Mehta T."/>
            <person name="Neiman D."/>
            <person name="Pearson M."/>
            <person name="Roberts A."/>
            <person name="Saif S."/>
            <person name="Shea T."/>
            <person name="Shenoy N."/>
            <person name="Sisk P."/>
            <person name="Stolte C."/>
            <person name="Sykes S."/>
            <person name="Walk T."/>
            <person name="White J."/>
            <person name="Yandava C."/>
            <person name="Haas B."/>
            <person name="Nusbaum C."/>
            <person name="Birren B."/>
        </authorList>
    </citation>
    <scope>NUCLEOTIDE SEQUENCE [LARGE SCALE GENOMIC DNA]</scope>
    <source>
        <strain evidence="6">ATCC 64411 / 73-15</strain>
    </source>
</reference>
<feature type="transmembrane region" description="Helical" evidence="2">
    <location>
        <begin position="261"/>
        <end position="279"/>
    </location>
</feature>
<keyword evidence="2" id="KW-0472">Membrane</keyword>
<reference evidence="4" key="3">
    <citation type="submission" date="2011-03" db="EMBL/GenBank/DDBJ databases">
        <title>Annotation of Magnaporthe poae ATCC 64411.</title>
        <authorList>
            <person name="Ma L.-J."/>
            <person name="Dead R."/>
            <person name="Young S.K."/>
            <person name="Zeng Q."/>
            <person name="Gargeya S."/>
            <person name="Fitzgerald M."/>
            <person name="Haas B."/>
            <person name="Abouelleil A."/>
            <person name="Alvarado L."/>
            <person name="Arachchi H.M."/>
            <person name="Berlin A."/>
            <person name="Brown A."/>
            <person name="Chapman S.B."/>
            <person name="Chen Z."/>
            <person name="Dunbar C."/>
            <person name="Freedman E."/>
            <person name="Gearin G."/>
            <person name="Gellesch M."/>
            <person name="Goldberg J."/>
            <person name="Griggs A."/>
            <person name="Gujja S."/>
            <person name="Heiman D."/>
            <person name="Howarth C."/>
            <person name="Larson L."/>
            <person name="Lui A."/>
            <person name="MacDonald P.J.P."/>
            <person name="Mehta T."/>
            <person name="Montmayeur A."/>
            <person name="Murphy C."/>
            <person name="Neiman D."/>
            <person name="Pearson M."/>
            <person name="Priest M."/>
            <person name="Roberts A."/>
            <person name="Saif S."/>
            <person name="Shea T."/>
            <person name="Shenoy N."/>
            <person name="Sisk P."/>
            <person name="Stolte C."/>
            <person name="Sykes S."/>
            <person name="Yandava C."/>
            <person name="Wortman J."/>
            <person name="Nusbaum C."/>
            <person name="Birren B."/>
        </authorList>
    </citation>
    <scope>NUCLEOTIDE SEQUENCE</scope>
    <source>
        <strain evidence="4">ATCC 64411</strain>
    </source>
</reference>
<reference evidence="5" key="5">
    <citation type="submission" date="2015-06" db="UniProtKB">
        <authorList>
            <consortium name="EnsemblFungi"/>
        </authorList>
    </citation>
    <scope>IDENTIFICATION</scope>
    <source>
        <strain evidence="5">ATCC 64411</strain>
    </source>
</reference>
<accession>A0A0C4E1B7</accession>
<dbReference type="eggNOG" id="ENOG502RJ3Q">
    <property type="taxonomic scope" value="Eukaryota"/>
</dbReference>
<gene>
    <name evidence="4" type="ORF">MAPG_06175</name>
</gene>
<name>A0A0C4E1B7_MAGP6</name>
<dbReference type="VEuPathDB" id="FungiDB:MAPG_06175"/>
<dbReference type="OrthoDB" id="3546297at2759"/>
<feature type="domain" description="DUF6594" evidence="3">
    <location>
        <begin position="162"/>
        <end position="274"/>
    </location>
</feature>
<keyword evidence="2" id="KW-1133">Transmembrane helix</keyword>
<proteinExistence type="predicted"/>
<evidence type="ECO:0000256" key="1">
    <source>
        <dbReference type="SAM" id="MobiDB-lite"/>
    </source>
</evidence>
<dbReference type="Proteomes" id="UP000011715">
    <property type="component" value="Unassembled WGS sequence"/>
</dbReference>
<evidence type="ECO:0000313" key="5">
    <source>
        <dbReference type="EnsemblFungi" id="MAPG_06175T0"/>
    </source>
</evidence>
<dbReference type="InterPro" id="IPR046529">
    <property type="entry name" value="DUF6594"/>
</dbReference>
<dbReference type="EMBL" id="GL876970">
    <property type="protein sequence ID" value="KLU87172.1"/>
    <property type="molecule type" value="Genomic_DNA"/>
</dbReference>
<dbReference type="STRING" id="644358.A0A0C4E1B7"/>
<evidence type="ECO:0000313" key="6">
    <source>
        <dbReference type="Proteomes" id="UP000011715"/>
    </source>
</evidence>
<evidence type="ECO:0000259" key="3">
    <source>
        <dbReference type="Pfam" id="PF20237"/>
    </source>
</evidence>
<feature type="region of interest" description="Disordered" evidence="1">
    <location>
        <begin position="152"/>
        <end position="178"/>
    </location>
</feature>
<evidence type="ECO:0000313" key="4">
    <source>
        <dbReference type="EMBL" id="KLU87172.1"/>
    </source>
</evidence>
<evidence type="ECO:0000256" key="2">
    <source>
        <dbReference type="SAM" id="Phobius"/>
    </source>
</evidence>
<keyword evidence="6" id="KW-1185">Reference proteome</keyword>
<keyword evidence="2" id="KW-0812">Transmembrane</keyword>
<feature type="transmembrane region" description="Helical" evidence="2">
    <location>
        <begin position="205"/>
        <end position="226"/>
    </location>
</feature>
<dbReference type="AlphaFoldDB" id="A0A0C4E1B7"/>
<dbReference type="EMBL" id="ADBL01001487">
    <property type="status" value="NOT_ANNOTATED_CDS"/>
    <property type="molecule type" value="Genomic_DNA"/>
</dbReference>
<dbReference type="EnsemblFungi" id="MAPG_06175T0">
    <property type="protein sequence ID" value="MAPG_06175T0"/>
    <property type="gene ID" value="MAPG_06175"/>
</dbReference>
<dbReference type="Pfam" id="PF20237">
    <property type="entry name" value="DUF6594"/>
    <property type="match status" value="1"/>
</dbReference>
<organism evidence="5 6">
    <name type="scientific">Magnaporthiopsis poae (strain ATCC 64411 / 73-15)</name>
    <name type="common">Kentucky bluegrass fungus</name>
    <name type="synonym">Magnaporthe poae</name>
    <dbReference type="NCBI Taxonomy" id="644358"/>
    <lineage>
        <taxon>Eukaryota</taxon>
        <taxon>Fungi</taxon>
        <taxon>Dikarya</taxon>
        <taxon>Ascomycota</taxon>
        <taxon>Pezizomycotina</taxon>
        <taxon>Sordariomycetes</taxon>
        <taxon>Sordariomycetidae</taxon>
        <taxon>Magnaporthales</taxon>
        <taxon>Magnaporthaceae</taxon>
        <taxon>Magnaporthiopsis</taxon>
    </lineage>
</organism>
<sequence length="286" mass="32499">MWHYRRDLMGLRRAEAKPRQLNLLGYSLSLQRGAKANCTQPSAHIEVSFAALNRMRMRKLQMLLVQRILHMRYHNEMPEDWEYLLRKYVEAARDGDYIRSCVDRGENGIDDPFIVTSRRVVDRQVLKNELRFLPSDLFPPNSSNDEISWLELGDEDDDDKNNGNNKTQPNSANGPRGLAKAEETYAQPIGGLRPERSQAQQWREFLSRFAFAVVGGAFLIVPMWIMVKLKDKHRDLPLIFTTLSVFICGVATARMLDRPEVVLSITAAYAAVLVVFVGTSDATGGS</sequence>